<accession>A0ABR1XZX5</accession>
<protein>
    <submittedName>
        <fullName evidence="3">Uncharacterized protein</fullName>
    </submittedName>
</protein>
<name>A0ABR1XZX5_9PEZI</name>
<proteinExistence type="predicted"/>
<feature type="region of interest" description="Disordered" evidence="1">
    <location>
        <begin position="108"/>
        <end position="141"/>
    </location>
</feature>
<keyword evidence="4" id="KW-1185">Reference proteome</keyword>
<dbReference type="EMBL" id="JBBWUH010000003">
    <property type="protein sequence ID" value="KAK8173841.1"/>
    <property type="molecule type" value="Genomic_DNA"/>
</dbReference>
<gene>
    <name evidence="3" type="ORF">IWX90DRAFT_155542</name>
</gene>
<reference evidence="3 4" key="1">
    <citation type="journal article" date="2022" name="G3 (Bethesda)">
        <title>Enemy or ally: a genomic approach to elucidate the lifestyle of Phyllosticta citrichinaensis.</title>
        <authorList>
            <person name="Buijs V.A."/>
            <person name="Groenewald J.Z."/>
            <person name="Haridas S."/>
            <person name="LaButti K.M."/>
            <person name="Lipzen A."/>
            <person name="Martin F.M."/>
            <person name="Barry K."/>
            <person name="Grigoriev I.V."/>
            <person name="Crous P.W."/>
            <person name="Seidl M.F."/>
        </authorList>
    </citation>
    <scope>NUCLEOTIDE SEQUENCE [LARGE SCALE GENOMIC DNA]</scope>
    <source>
        <strain evidence="3 4">CBS 129764</strain>
    </source>
</reference>
<comment type="caution">
    <text evidence="3">The sequence shown here is derived from an EMBL/GenBank/DDBJ whole genome shotgun (WGS) entry which is preliminary data.</text>
</comment>
<keyword evidence="2" id="KW-1133">Transmembrane helix</keyword>
<feature type="compositionally biased region" description="Pro residues" evidence="1">
    <location>
        <begin position="119"/>
        <end position="134"/>
    </location>
</feature>
<feature type="transmembrane region" description="Helical" evidence="2">
    <location>
        <begin position="6"/>
        <end position="31"/>
    </location>
</feature>
<evidence type="ECO:0000256" key="2">
    <source>
        <dbReference type="SAM" id="Phobius"/>
    </source>
</evidence>
<organism evidence="3 4">
    <name type="scientific">Phyllosticta citrichinensis</name>
    <dbReference type="NCBI Taxonomy" id="1130410"/>
    <lineage>
        <taxon>Eukaryota</taxon>
        <taxon>Fungi</taxon>
        <taxon>Dikarya</taxon>
        <taxon>Ascomycota</taxon>
        <taxon>Pezizomycotina</taxon>
        <taxon>Dothideomycetes</taxon>
        <taxon>Dothideomycetes incertae sedis</taxon>
        <taxon>Botryosphaeriales</taxon>
        <taxon>Phyllostictaceae</taxon>
        <taxon>Phyllosticta</taxon>
    </lineage>
</organism>
<sequence>MSTTTTVTSAAIVGIVLVAAVISGVLGLHFWRKRVERSQALSQSLNHSQSARRYQYRWLQKQRPYPHRSSSNSNSSTIRKMLRHRPHPQKWPACPECPSPRPCIYKPHAAAGLPTSSHPMPPPPYLPSRQPAPRPFRRSTHLQARRRPALCLYPTARERRYTCRRRTSRRGLRRRARKRTTGEVAVGVEACGGSFAEWLRSRTPNRGWMRRWRMRRRRTWCRRIDGGNFVAGRWDEVMSS</sequence>
<evidence type="ECO:0000313" key="3">
    <source>
        <dbReference type="EMBL" id="KAK8173841.1"/>
    </source>
</evidence>
<dbReference type="Proteomes" id="UP001456524">
    <property type="component" value="Unassembled WGS sequence"/>
</dbReference>
<evidence type="ECO:0000256" key="1">
    <source>
        <dbReference type="SAM" id="MobiDB-lite"/>
    </source>
</evidence>
<evidence type="ECO:0000313" key="4">
    <source>
        <dbReference type="Proteomes" id="UP001456524"/>
    </source>
</evidence>
<feature type="region of interest" description="Disordered" evidence="1">
    <location>
        <begin position="61"/>
        <end position="88"/>
    </location>
</feature>
<keyword evidence="2" id="KW-0472">Membrane</keyword>
<keyword evidence="2" id="KW-0812">Transmembrane</keyword>